<evidence type="ECO:0000256" key="2">
    <source>
        <dbReference type="SAM" id="MobiDB-lite"/>
    </source>
</evidence>
<feature type="coiled-coil region" evidence="1">
    <location>
        <begin position="262"/>
        <end position="328"/>
    </location>
</feature>
<dbReference type="AlphaFoldDB" id="A0A286G8K4"/>
<dbReference type="InterPro" id="IPR036869">
    <property type="entry name" value="J_dom_sf"/>
</dbReference>
<dbReference type="OrthoDB" id="114754at2"/>
<dbReference type="Proteomes" id="UP000219452">
    <property type="component" value="Unassembled WGS sequence"/>
</dbReference>
<dbReference type="RefSeq" id="WP_097127260.1">
    <property type="nucleotide sequence ID" value="NZ_OCNH01000003.1"/>
</dbReference>
<feature type="region of interest" description="Disordered" evidence="2">
    <location>
        <begin position="121"/>
        <end position="186"/>
    </location>
</feature>
<gene>
    <name evidence="3" type="ORF">SAMN06269250_3683</name>
</gene>
<accession>A0A286G8K4</accession>
<dbReference type="EMBL" id="OCNH01000003">
    <property type="protein sequence ID" value="SOD91873.1"/>
    <property type="molecule type" value="Genomic_DNA"/>
</dbReference>
<keyword evidence="1" id="KW-0175">Coiled coil</keyword>
<evidence type="ECO:0000313" key="4">
    <source>
        <dbReference type="Proteomes" id="UP000219452"/>
    </source>
</evidence>
<name>A0A286G8K4_9BACT</name>
<sequence>MSQPTQHQLVRIGTGSDSLSKSQKEFNRLTQKIEETTAELKQLREASDYIYQRLQANYQPFVDQYIQLRVNLVRLFDRAYEHDDITRAEQKKLADLIRTIASDLIFQYDVDSLEPIYAKYKTSDSDEPDQQLATWTGERSDDSGYDSDSVVAEEAAEDERQRQRASKPKSEKRLAREAKKKADEQNTTKAVRTLYMDLVKAFHPDREPDEAEKVRKTEIMHRVIAAYEKSDLLALFRLQLEFERIDQAHLESLAESQLNYYNKILRQQAQELDDELAGLQKQLARMTGKSKFTAGSLVGFDISLNSDIGQLKRDTKQLKNDLKALADLGVLKQWLKSYR</sequence>
<feature type="coiled-coil region" evidence="1">
    <location>
        <begin position="19"/>
        <end position="46"/>
    </location>
</feature>
<proteinExistence type="predicted"/>
<keyword evidence="4" id="KW-1185">Reference proteome</keyword>
<dbReference type="SUPFAM" id="SSF46565">
    <property type="entry name" value="Chaperone J-domain"/>
    <property type="match status" value="1"/>
</dbReference>
<organism evidence="3 4">
    <name type="scientific">Spirosoma fluviale</name>
    <dbReference type="NCBI Taxonomy" id="1597977"/>
    <lineage>
        <taxon>Bacteria</taxon>
        <taxon>Pseudomonadati</taxon>
        <taxon>Bacteroidota</taxon>
        <taxon>Cytophagia</taxon>
        <taxon>Cytophagales</taxon>
        <taxon>Cytophagaceae</taxon>
        <taxon>Spirosoma</taxon>
    </lineage>
</organism>
<evidence type="ECO:0000313" key="3">
    <source>
        <dbReference type="EMBL" id="SOD91873.1"/>
    </source>
</evidence>
<reference evidence="4" key="1">
    <citation type="submission" date="2017-09" db="EMBL/GenBank/DDBJ databases">
        <authorList>
            <person name="Varghese N."/>
            <person name="Submissions S."/>
        </authorList>
    </citation>
    <scope>NUCLEOTIDE SEQUENCE [LARGE SCALE GENOMIC DNA]</scope>
    <source>
        <strain evidence="4">DSM 29961</strain>
    </source>
</reference>
<protein>
    <recommendedName>
        <fullName evidence="5">DnaJ domain-containing protein</fullName>
    </recommendedName>
</protein>
<evidence type="ECO:0000256" key="1">
    <source>
        <dbReference type="SAM" id="Coils"/>
    </source>
</evidence>
<feature type="compositionally biased region" description="Basic and acidic residues" evidence="2">
    <location>
        <begin position="158"/>
        <end position="186"/>
    </location>
</feature>
<evidence type="ECO:0008006" key="5">
    <source>
        <dbReference type="Google" id="ProtNLM"/>
    </source>
</evidence>